<gene>
    <name evidence="7" type="ORF">FCL42_05805</name>
</gene>
<feature type="transmembrane region" description="Helical" evidence="5">
    <location>
        <begin position="35"/>
        <end position="65"/>
    </location>
</feature>
<sequence>MSPLLLPIFAVVIGFIVLTYSADRLIAAAATMARYFGLSIVFIGMTIVAFGTSAPEMLVSAIAALNGADGLSVGNAIGSNIINTGLVLGICALVTPIMVSRRFLKREYPILLLVVAFTYLLLAGGEVALPQGVALLIGLILYCVYLARTHNEAEDQDIEFLDISKKRAITETLVMLGLLLASSQVMVWGSVELARAFGVSELVIGLTVIAFGTSLPELAAAIAGVRRGLYDMTLATIIGSNTFNLLGVMAFPGLLGDGIVLPDEVLERDMPMLVAITLTLGLFFVIARLRTEEPQGPVRMMRLSGAMLLVGFSGYMSLLAMAALN</sequence>
<dbReference type="GO" id="GO:0005886">
    <property type="term" value="C:plasma membrane"/>
    <property type="evidence" value="ECO:0007669"/>
    <property type="project" value="TreeGrafter"/>
</dbReference>
<comment type="subcellular location">
    <subcellularLocation>
        <location evidence="1">Membrane</location>
        <topology evidence="1">Multi-pass membrane protein</topology>
    </subcellularLocation>
</comment>
<feature type="transmembrane region" description="Helical" evidence="5">
    <location>
        <begin position="303"/>
        <end position="324"/>
    </location>
</feature>
<dbReference type="Gene3D" id="1.20.1420.30">
    <property type="entry name" value="NCX, central ion-binding region"/>
    <property type="match status" value="1"/>
</dbReference>
<dbReference type="PANTHER" id="PTHR10846:SF8">
    <property type="entry name" value="INNER MEMBRANE PROTEIN YRBG"/>
    <property type="match status" value="1"/>
</dbReference>
<feature type="transmembrane region" description="Helical" evidence="5">
    <location>
        <begin position="272"/>
        <end position="291"/>
    </location>
</feature>
<dbReference type="EMBL" id="SWCJ01000003">
    <property type="protein sequence ID" value="TKB56647.1"/>
    <property type="molecule type" value="Genomic_DNA"/>
</dbReference>
<keyword evidence="8" id="KW-1185">Reference proteome</keyword>
<feature type="transmembrane region" description="Helical" evidence="5">
    <location>
        <begin position="106"/>
        <end position="122"/>
    </location>
</feature>
<name>A0A4U1BSP7_9GAMM</name>
<dbReference type="Proteomes" id="UP000305675">
    <property type="component" value="Unassembled WGS sequence"/>
</dbReference>
<evidence type="ECO:0000256" key="2">
    <source>
        <dbReference type="ARBA" id="ARBA00022692"/>
    </source>
</evidence>
<feature type="transmembrane region" description="Helical" evidence="5">
    <location>
        <begin position="77"/>
        <end position="99"/>
    </location>
</feature>
<dbReference type="OrthoDB" id="9794225at2"/>
<dbReference type="PANTHER" id="PTHR10846">
    <property type="entry name" value="SODIUM/POTASSIUM/CALCIUM EXCHANGER"/>
    <property type="match status" value="1"/>
</dbReference>
<dbReference type="NCBIfam" id="TIGR00367">
    <property type="entry name" value="calcium/sodium antiporter"/>
    <property type="match status" value="1"/>
</dbReference>
<feature type="domain" description="Sodium/calcium exchanger membrane region" evidence="6">
    <location>
        <begin position="173"/>
        <end position="318"/>
    </location>
</feature>
<evidence type="ECO:0000313" key="7">
    <source>
        <dbReference type="EMBL" id="TKB56647.1"/>
    </source>
</evidence>
<keyword evidence="3 5" id="KW-1133">Transmembrane helix</keyword>
<evidence type="ECO:0000256" key="1">
    <source>
        <dbReference type="ARBA" id="ARBA00004141"/>
    </source>
</evidence>
<dbReference type="AlphaFoldDB" id="A0A4U1BSP7"/>
<evidence type="ECO:0000259" key="6">
    <source>
        <dbReference type="Pfam" id="PF01699"/>
    </source>
</evidence>
<keyword evidence="4 5" id="KW-0472">Membrane</keyword>
<evidence type="ECO:0000256" key="4">
    <source>
        <dbReference type="ARBA" id="ARBA00023136"/>
    </source>
</evidence>
<dbReference type="RefSeq" id="WP_136862451.1">
    <property type="nucleotide sequence ID" value="NZ_SWCJ01000003.1"/>
</dbReference>
<dbReference type="GO" id="GO:0008273">
    <property type="term" value="F:calcium, potassium:sodium antiporter activity"/>
    <property type="evidence" value="ECO:0007669"/>
    <property type="project" value="TreeGrafter"/>
</dbReference>
<protein>
    <submittedName>
        <fullName evidence="7">Calcium/sodium antiporter</fullName>
    </submittedName>
</protein>
<reference evidence="7 8" key="1">
    <citation type="submission" date="2019-04" db="EMBL/GenBank/DDBJ databases">
        <authorList>
            <person name="Hwang J.C."/>
        </authorList>
    </citation>
    <scope>NUCLEOTIDE SEQUENCE [LARGE SCALE GENOMIC DNA]</scope>
    <source>
        <strain evidence="7 8">IMCC35002</strain>
    </source>
</reference>
<feature type="transmembrane region" description="Helical" evidence="5">
    <location>
        <begin position="168"/>
        <end position="191"/>
    </location>
</feature>
<accession>A0A4U1BSP7</accession>
<feature type="transmembrane region" description="Helical" evidence="5">
    <location>
        <begin position="6"/>
        <end position="23"/>
    </location>
</feature>
<evidence type="ECO:0000256" key="3">
    <source>
        <dbReference type="ARBA" id="ARBA00022989"/>
    </source>
</evidence>
<feature type="domain" description="Sodium/calcium exchanger membrane region" evidence="6">
    <location>
        <begin position="8"/>
        <end position="146"/>
    </location>
</feature>
<evidence type="ECO:0000313" key="8">
    <source>
        <dbReference type="Proteomes" id="UP000305675"/>
    </source>
</evidence>
<dbReference type="InterPro" id="IPR004481">
    <property type="entry name" value="K/Na/Ca-exchanger"/>
</dbReference>
<dbReference type="InterPro" id="IPR044880">
    <property type="entry name" value="NCX_ion-bd_dom_sf"/>
</dbReference>
<feature type="transmembrane region" description="Helical" evidence="5">
    <location>
        <begin position="128"/>
        <end position="147"/>
    </location>
</feature>
<feature type="transmembrane region" description="Helical" evidence="5">
    <location>
        <begin position="232"/>
        <end position="252"/>
    </location>
</feature>
<dbReference type="GO" id="GO:0006874">
    <property type="term" value="P:intracellular calcium ion homeostasis"/>
    <property type="evidence" value="ECO:0007669"/>
    <property type="project" value="TreeGrafter"/>
</dbReference>
<keyword evidence="2 5" id="KW-0812">Transmembrane</keyword>
<feature type="transmembrane region" description="Helical" evidence="5">
    <location>
        <begin position="203"/>
        <end position="225"/>
    </location>
</feature>
<organism evidence="7 8">
    <name type="scientific">Ferrimonas aestuarii</name>
    <dbReference type="NCBI Taxonomy" id="2569539"/>
    <lineage>
        <taxon>Bacteria</taxon>
        <taxon>Pseudomonadati</taxon>
        <taxon>Pseudomonadota</taxon>
        <taxon>Gammaproteobacteria</taxon>
        <taxon>Alteromonadales</taxon>
        <taxon>Ferrimonadaceae</taxon>
        <taxon>Ferrimonas</taxon>
    </lineage>
</organism>
<dbReference type="Pfam" id="PF01699">
    <property type="entry name" value="Na_Ca_ex"/>
    <property type="match status" value="2"/>
</dbReference>
<proteinExistence type="predicted"/>
<evidence type="ECO:0000256" key="5">
    <source>
        <dbReference type="SAM" id="Phobius"/>
    </source>
</evidence>
<dbReference type="GO" id="GO:0005262">
    <property type="term" value="F:calcium channel activity"/>
    <property type="evidence" value="ECO:0007669"/>
    <property type="project" value="TreeGrafter"/>
</dbReference>
<dbReference type="InterPro" id="IPR004837">
    <property type="entry name" value="NaCa_Exmemb"/>
</dbReference>
<comment type="caution">
    <text evidence="7">The sequence shown here is derived from an EMBL/GenBank/DDBJ whole genome shotgun (WGS) entry which is preliminary data.</text>
</comment>